<dbReference type="AlphaFoldDB" id="A0ABD1LMB5"/>
<dbReference type="InterPro" id="IPR017451">
    <property type="entry name" value="F-box-assoc_interact_dom"/>
</dbReference>
<dbReference type="InterPro" id="IPR006527">
    <property type="entry name" value="F-box-assoc_dom_typ1"/>
</dbReference>
<feature type="domain" description="F-box" evidence="1">
    <location>
        <begin position="11"/>
        <end position="57"/>
    </location>
</feature>
<dbReference type="PANTHER" id="PTHR31672">
    <property type="entry name" value="BNACNNG10540D PROTEIN"/>
    <property type="match status" value="1"/>
</dbReference>
<dbReference type="Pfam" id="PF00646">
    <property type="entry name" value="F-box"/>
    <property type="match status" value="1"/>
</dbReference>
<organism evidence="2 3">
    <name type="scientific">Flemingia macrophylla</name>
    <dbReference type="NCBI Taxonomy" id="520843"/>
    <lineage>
        <taxon>Eukaryota</taxon>
        <taxon>Viridiplantae</taxon>
        <taxon>Streptophyta</taxon>
        <taxon>Embryophyta</taxon>
        <taxon>Tracheophyta</taxon>
        <taxon>Spermatophyta</taxon>
        <taxon>Magnoliopsida</taxon>
        <taxon>eudicotyledons</taxon>
        <taxon>Gunneridae</taxon>
        <taxon>Pentapetalae</taxon>
        <taxon>rosids</taxon>
        <taxon>fabids</taxon>
        <taxon>Fabales</taxon>
        <taxon>Fabaceae</taxon>
        <taxon>Papilionoideae</taxon>
        <taxon>50 kb inversion clade</taxon>
        <taxon>NPAAA clade</taxon>
        <taxon>indigoferoid/millettioid clade</taxon>
        <taxon>Phaseoleae</taxon>
        <taxon>Flemingia</taxon>
    </lineage>
</organism>
<dbReference type="SUPFAM" id="SSF81383">
    <property type="entry name" value="F-box domain"/>
    <property type="match status" value="1"/>
</dbReference>
<dbReference type="PANTHER" id="PTHR31672:SF13">
    <property type="entry name" value="F-BOX PROTEIN CPR30-LIKE"/>
    <property type="match status" value="1"/>
</dbReference>
<dbReference type="SMART" id="SM00256">
    <property type="entry name" value="FBOX"/>
    <property type="match status" value="1"/>
</dbReference>
<dbReference type="Gene3D" id="1.20.1280.50">
    <property type="match status" value="1"/>
</dbReference>
<dbReference type="InterPro" id="IPR050796">
    <property type="entry name" value="SCF_F-box_component"/>
</dbReference>
<evidence type="ECO:0000313" key="2">
    <source>
        <dbReference type="EMBL" id="KAL2324673.1"/>
    </source>
</evidence>
<evidence type="ECO:0000259" key="1">
    <source>
        <dbReference type="PROSITE" id="PS50181"/>
    </source>
</evidence>
<comment type="caution">
    <text evidence="2">The sequence shown here is derived from an EMBL/GenBank/DDBJ whole genome shotgun (WGS) entry which is preliminary data.</text>
</comment>
<name>A0ABD1LMB5_9FABA</name>
<reference evidence="2 3" key="1">
    <citation type="submission" date="2024-08" db="EMBL/GenBank/DDBJ databases">
        <title>Insights into the chromosomal genome structure of Flemingia macrophylla.</title>
        <authorList>
            <person name="Ding Y."/>
            <person name="Zhao Y."/>
            <person name="Bi W."/>
            <person name="Wu M."/>
            <person name="Zhao G."/>
            <person name="Gong Y."/>
            <person name="Li W."/>
            <person name="Zhang P."/>
        </authorList>
    </citation>
    <scope>NUCLEOTIDE SEQUENCE [LARGE SCALE GENOMIC DNA]</scope>
    <source>
        <strain evidence="2">DYQJB</strain>
        <tissue evidence="2">Leaf</tissue>
    </source>
</reference>
<proteinExistence type="predicted"/>
<gene>
    <name evidence="2" type="ORF">Fmac_023731</name>
</gene>
<keyword evidence="3" id="KW-1185">Reference proteome</keyword>
<dbReference type="EMBL" id="JBGMDY010000008">
    <property type="protein sequence ID" value="KAL2324673.1"/>
    <property type="molecule type" value="Genomic_DNA"/>
</dbReference>
<dbReference type="NCBIfam" id="TIGR01640">
    <property type="entry name" value="F_box_assoc_1"/>
    <property type="match status" value="1"/>
</dbReference>
<dbReference type="InterPro" id="IPR036047">
    <property type="entry name" value="F-box-like_dom_sf"/>
</dbReference>
<accession>A0ABD1LMB5</accession>
<dbReference type="CDD" id="cd22157">
    <property type="entry name" value="F-box_AtFBW1-like"/>
    <property type="match status" value="1"/>
</dbReference>
<evidence type="ECO:0000313" key="3">
    <source>
        <dbReference type="Proteomes" id="UP001603857"/>
    </source>
</evidence>
<dbReference type="PROSITE" id="PS50181">
    <property type="entry name" value="FBOX"/>
    <property type="match status" value="1"/>
</dbReference>
<protein>
    <recommendedName>
        <fullName evidence="1">F-box domain-containing protein</fullName>
    </recommendedName>
</protein>
<dbReference type="Proteomes" id="UP001603857">
    <property type="component" value="Unassembled WGS sequence"/>
</dbReference>
<sequence length="365" mass="41596">MQRPLLDIFEMDESLSLPDELILEILLRVPVRSLLQFRCVCKSWKTLISNPQFANDHLSTSTADPNMTHHQLVSSTSGNPRKIVSFCLQSLFQNPFARAKQRTLRMTHEYRIVDSYNGLLCLFDVYQGYFRLWNPSTRLKSRRLSIGLYPGAINTYHGFGYDHVNHKYKLLAVVEDGHGTLTKLYSFGSNSCTVINNFPCQPTNMQGKFVSGTLNWLAKGGVSGDQWVILSLDLATETYSEMLLLDGDAEKILNPGLHVLRNRLCACFFDPRSAHWIVWLMKEYGIHNSWIKLMMVPYVGPEISAVHPPPEPLCILEDGVVLMKNTSGKLFLYNLTDGRLDYLRIRGELGFNMHIYLESLVSPQC</sequence>
<dbReference type="InterPro" id="IPR001810">
    <property type="entry name" value="F-box_dom"/>
</dbReference>
<dbReference type="Pfam" id="PF07734">
    <property type="entry name" value="FBA_1"/>
    <property type="match status" value="1"/>
</dbReference>